<name>A0ABW4JIV9_9BACL</name>
<dbReference type="InterPro" id="IPR029058">
    <property type="entry name" value="AB_hydrolase_fold"/>
</dbReference>
<dbReference type="SUPFAM" id="SSF53474">
    <property type="entry name" value="alpha/beta-Hydrolases"/>
    <property type="match status" value="1"/>
</dbReference>
<keyword evidence="2" id="KW-0378">Hydrolase</keyword>
<reference evidence="3" key="1">
    <citation type="journal article" date="2019" name="Int. J. Syst. Evol. Microbiol.">
        <title>The Global Catalogue of Microorganisms (GCM) 10K type strain sequencing project: providing services to taxonomists for standard genome sequencing and annotation.</title>
        <authorList>
            <consortium name="The Broad Institute Genomics Platform"/>
            <consortium name="The Broad Institute Genome Sequencing Center for Infectious Disease"/>
            <person name="Wu L."/>
            <person name="Ma J."/>
        </authorList>
    </citation>
    <scope>NUCLEOTIDE SEQUENCE [LARGE SCALE GENOMIC DNA]</scope>
    <source>
        <strain evidence="3">CGMCC 1.12286</strain>
    </source>
</reference>
<dbReference type="Gene3D" id="3.40.50.1820">
    <property type="entry name" value="alpha/beta hydrolase"/>
    <property type="match status" value="1"/>
</dbReference>
<accession>A0ABW4JIV9</accession>
<proteinExistence type="predicted"/>
<dbReference type="Pfam" id="PF00561">
    <property type="entry name" value="Abhydrolase_1"/>
    <property type="match status" value="1"/>
</dbReference>
<feature type="domain" description="AB hydrolase-1" evidence="1">
    <location>
        <begin position="2"/>
        <end position="176"/>
    </location>
</feature>
<dbReference type="InterPro" id="IPR000073">
    <property type="entry name" value="AB_hydrolase_1"/>
</dbReference>
<evidence type="ECO:0000259" key="1">
    <source>
        <dbReference type="Pfam" id="PF00561"/>
    </source>
</evidence>
<protein>
    <submittedName>
        <fullName evidence="2">Alpha/beta hydrolase</fullName>
    </submittedName>
</protein>
<dbReference type="EMBL" id="JBHUCX010000035">
    <property type="protein sequence ID" value="MFD1675696.1"/>
    <property type="molecule type" value="Genomic_DNA"/>
</dbReference>
<sequence>MLYAATYPDSVACAIFEGPSFDLEKSFKNMLKKAATLYESIGNTELGNDCLRVVAQQQDTDLLLDEFFRLSQGLGELRMKIYTPGDGNNYSEQRYTESELEEFGRRSYIHLSKLRAEGRIYESMIPRFKNLSMPALLVKGEHDPVICEEQTLAFIRYVPNRDLIVYKNTGHLPHYEQADQFAEDVIKFVQEWS</sequence>
<organism evidence="2 3">
    <name type="scientific">Alicyclobacillus fodiniaquatilis</name>
    <dbReference type="NCBI Taxonomy" id="1661150"/>
    <lineage>
        <taxon>Bacteria</taxon>
        <taxon>Bacillati</taxon>
        <taxon>Bacillota</taxon>
        <taxon>Bacilli</taxon>
        <taxon>Bacillales</taxon>
        <taxon>Alicyclobacillaceae</taxon>
        <taxon>Alicyclobacillus</taxon>
    </lineage>
</organism>
<dbReference type="RefSeq" id="WP_377943583.1">
    <property type="nucleotide sequence ID" value="NZ_JBHUCX010000035.1"/>
</dbReference>
<keyword evidence="3" id="KW-1185">Reference proteome</keyword>
<dbReference type="Proteomes" id="UP001597079">
    <property type="component" value="Unassembled WGS sequence"/>
</dbReference>
<evidence type="ECO:0000313" key="3">
    <source>
        <dbReference type="Proteomes" id="UP001597079"/>
    </source>
</evidence>
<evidence type="ECO:0000313" key="2">
    <source>
        <dbReference type="EMBL" id="MFD1675696.1"/>
    </source>
</evidence>
<comment type="caution">
    <text evidence="2">The sequence shown here is derived from an EMBL/GenBank/DDBJ whole genome shotgun (WGS) entry which is preliminary data.</text>
</comment>
<dbReference type="GO" id="GO:0016787">
    <property type="term" value="F:hydrolase activity"/>
    <property type="evidence" value="ECO:0007669"/>
    <property type="project" value="UniProtKB-KW"/>
</dbReference>
<gene>
    <name evidence="2" type="ORF">ACFSB2_13425</name>
</gene>